<dbReference type="Proteomes" id="UP001465331">
    <property type="component" value="Unassembled WGS sequence"/>
</dbReference>
<dbReference type="PROSITE" id="PS01124">
    <property type="entry name" value="HTH_ARAC_FAMILY_2"/>
    <property type="match status" value="1"/>
</dbReference>
<keyword evidence="2" id="KW-0238">DNA-binding</keyword>
<evidence type="ECO:0000259" key="4">
    <source>
        <dbReference type="PROSITE" id="PS01124"/>
    </source>
</evidence>
<evidence type="ECO:0000313" key="5">
    <source>
        <dbReference type="EMBL" id="MES0875410.1"/>
    </source>
</evidence>
<sequence>MKSGARSAEELLLSTHMKLSKIAVRLGYTESAAFHTAFRRWHGESPSAFRRRRHPAARTP</sequence>
<keyword evidence="1" id="KW-0805">Transcription regulation</keyword>
<dbReference type="Gene3D" id="1.10.10.60">
    <property type="entry name" value="Homeodomain-like"/>
    <property type="match status" value="1"/>
</dbReference>
<comment type="caution">
    <text evidence="5">The sequence shown here is derived from an EMBL/GenBank/DDBJ whole genome shotgun (WGS) entry which is preliminary data.</text>
</comment>
<name>A0ABV2AEY4_9GAMM</name>
<protein>
    <submittedName>
        <fullName evidence="5">Helix-turn-helix domain-containing protein</fullName>
    </submittedName>
</protein>
<reference evidence="5 6" key="1">
    <citation type="submission" date="2024-06" db="EMBL/GenBank/DDBJ databases">
        <authorList>
            <person name="Li Z."/>
            <person name="Jiang Y."/>
        </authorList>
    </citation>
    <scope>NUCLEOTIDE SEQUENCE [LARGE SCALE GENOMIC DNA]</scope>
    <source>
        <strain evidence="5 6">HSW-8</strain>
    </source>
</reference>
<accession>A0ABV2AEY4</accession>
<dbReference type="PANTHER" id="PTHR47894">
    <property type="entry name" value="HTH-TYPE TRANSCRIPTIONAL REGULATOR GADX"/>
    <property type="match status" value="1"/>
</dbReference>
<dbReference type="PRINTS" id="PR00032">
    <property type="entry name" value="HTHARAC"/>
</dbReference>
<evidence type="ECO:0000256" key="2">
    <source>
        <dbReference type="ARBA" id="ARBA00023125"/>
    </source>
</evidence>
<feature type="domain" description="HTH araC/xylS-type" evidence="4">
    <location>
        <begin position="1"/>
        <end position="52"/>
    </location>
</feature>
<gene>
    <name evidence="5" type="ORF">ABSH63_15535</name>
</gene>
<organism evidence="5 6">
    <name type="scientific">Sinimarinibacterium thermocellulolyticum</name>
    <dbReference type="NCBI Taxonomy" id="3170016"/>
    <lineage>
        <taxon>Bacteria</taxon>
        <taxon>Pseudomonadati</taxon>
        <taxon>Pseudomonadota</taxon>
        <taxon>Gammaproteobacteria</taxon>
        <taxon>Nevskiales</taxon>
        <taxon>Nevskiaceae</taxon>
        <taxon>Sinimarinibacterium</taxon>
    </lineage>
</organism>
<dbReference type="InterPro" id="IPR009057">
    <property type="entry name" value="Homeodomain-like_sf"/>
</dbReference>
<proteinExistence type="predicted"/>
<dbReference type="SUPFAM" id="SSF46689">
    <property type="entry name" value="Homeodomain-like"/>
    <property type="match status" value="1"/>
</dbReference>
<dbReference type="InterPro" id="IPR018060">
    <property type="entry name" value="HTH_AraC"/>
</dbReference>
<keyword evidence="3" id="KW-0804">Transcription</keyword>
<dbReference type="InterPro" id="IPR020449">
    <property type="entry name" value="Tscrpt_reg_AraC-type_HTH"/>
</dbReference>
<dbReference type="PANTHER" id="PTHR47894:SF1">
    <property type="entry name" value="HTH-TYPE TRANSCRIPTIONAL REGULATOR VQSM"/>
    <property type="match status" value="1"/>
</dbReference>
<evidence type="ECO:0000313" key="6">
    <source>
        <dbReference type="Proteomes" id="UP001465331"/>
    </source>
</evidence>
<dbReference type="RefSeq" id="WP_352890994.1">
    <property type="nucleotide sequence ID" value="NZ_JBEPIJ010000035.1"/>
</dbReference>
<dbReference type="EMBL" id="JBEPIJ010000035">
    <property type="protein sequence ID" value="MES0875410.1"/>
    <property type="molecule type" value="Genomic_DNA"/>
</dbReference>
<keyword evidence="6" id="KW-1185">Reference proteome</keyword>
<evidence type="ECO:0000256" key="3">
    <source>
        <dbReference type="ARBA" id="ARBA00023163"/>
    </source>
</evidence>
<evidence type="ECO:0000256" key="1">
    <source>
        <dbReference type="ARBA" id="ARBA00023015"/>
    </source>
</evidence>
<dbReference type="Pfam" id="PF12833">
    <property type="entry name" value="HTH_18"/>
    <property type="match status" value="1"/>
</dbReference>